<organism evidence="5 6">
    <name type="scientific">Fodinisporobacter ferrooxydans</name>
    <dbReference type="NCBI Taxonomy" id="2901836"/>
    <lineage>
        <taxon>Bacteria</taxon>
        <taxon>Bacillati</taxon>
        <taxon>Bacillota</taxon>
        <taxon>Bacilli</taxon>
        <taxon>Bacillales</taxon>
        <taxon>Alicyclobacillaceae</taxon>
        <taxon>Fodinisporobacter</taxon>
    </lineage>
</organism>
<sequence>MILEYQLQFHSPLVGTLDSDMIMGSMAWALLRCEGEQALQSWIDMCKQGNPPFVVSNGFPTGFFPKPMIPFRKKEQPLHKQEQIKEARTNKKLKARKWVSTNLFYEMLNGTFVQMPGMDEPRDFIGQQIHAIIDRTTGTSLTEGGLYETSYRWFSMNISLYFQIFDLSWENRIDDLMKYLEYEGIGAKKSIGYGRFRIITKQHMQVRRINNPNGFVVLSHFVPSRDDSTNGFYKIKTKYGRLGEEFSKGVSVNPFKKPILMIEHGACFYTQKPQKFCGRILSNISFNHTDKVVQMCYGFIMPARLPIIDGNL</sequence>
<keyword evidence="3" id="KW-0694">RNA-binding</keyword>
<dbReference type="EMBL" id="CP089291">
    <property type="protein sequence ID" value="UOF92512.1"/>
    <property type="molecule type" value="Genomic_DNA"/>
</dbReference>
<dbReference type="InterPro" id="IPR005510">
    <property type="entry name" value="Csm4"/>
</dbReference>
<protein>
    <recommendedName>
        <fullName evidence="2">CRISPR system Cms protein Csm4</fullName>
    </recommendedName>
</protein>
<dbReference type="Proteomes" id="UP000830167">
    <property type="component" value="Chromosome"/>
</dbReference>
<reference evidence="5" key="1">
    <citation type="submission" date="2021-12" db="EMBL/GenBank/DDBJ databases">
        <title>Alicyclobacillaceae gen. nov., sp. nov., isolated from chalcocite enrichment system.</title>
        <authorList>
            <person name="Jiang Z."/>
        </authorList>
    </citation>
    <scope>NUCLEOTIDE SEQUENCE</scope>
    <source>
        <strain evidence="5">MYW30-H2</strain>
    </source>
</reference>
<dbReference type="NCBIfam" id="TIGR01903">
    <property type="entry name" value="cas5_csm4"/>
    <property type="match status" value="1"/>
</dbReference>
<evidence type="ECO:0000256" key="1">
    <source>
        <dbReference type="ARBA" id="ARBA00005772"/>
    </source>
</evidence>
<evidence type="ECO:0000256" key="2">
    <source>
        <dbReference type="ARBA" id="ARBA00016109"/>
    </source>
</evidence>
<gene>
    <name evidence="5" type="ORF">LSG31_10340</name>
</gene>
<name>A0ABY4CSV0_9BACL</name>
<evidence type="ECO:0000313" key="5">
    <source>
        <dbReference type="EMBL" id="UOF92512.1"/>
    </source>
</evidence>
<keyword evidence="6" id="KW-1185">Reference proteome</keyword>
<dbReference type="RefSeq" id="WP_347439181.1">
    <property type="nucleotide sequence ID" value="NZ_CP089291.1"/>
</dbReference>
<evidence type="ECO:0000256" key="3">
    <source>
        <dbReference type="ARBA" id="ARBA00022884"/>
    </source>
</evidence>
<accession>A0ABY4CSV0</accession>
<keyword evidence="4" id="KW-0051">Antiviral defense</keyword>
<evidence type="ECO:0000313" key="6">
    <source>
        <dbReference type="Proteomes" id="UP000830167"/>
    </source>
</evidence>
<proteinExistence type="inferred from homology"/>
<evidence type="ECO:0000256" key="4">
    <source>
        <dbReference type="ARBA" id="ARBA00023118"/>
    </source>
</evidence>
<comment type="similarity">
    <text evidence="1">Belongs to the CRISPR-associated Csm4 family.</text>
</comment>